<name>A0A0N4X6U0_HAEPC</name>
<dbReference type="Proteomes" id="UP000268014">
    <property type="component" value="Unassembled WGS sequence"/>
</dbReference>
<reference evidence="3" key="1">
    <citation type="submission" date="2017-02" db="UniProtKB">
        <authorList>
            <consortium name="WormBaseParasite"/>
        </authorList>
    </citation>
    <scope>IDENTIFICATION</scope>
</reference>
<dbReference type="OrthoDB" id="5857497at2759"/>
<organism evidence="3">
    <name type="scientific">Haemonchus placei</name>
    <name type="common">Barber's pole worm</name>
    <dbReference type="NCBI Taxonomy" id="6290"/>
    <lineage>
        <taxon>Eukaryota</taxon>
        <taxon>Metazoa</taxon>
        <taxon>Ecdysozoa</taxon>
        <taxon>Nematoda</taxon>
        <taxon>Chromadorea</taxon>
        <taxon>Rhabditida</taxon>
        <taxon>Rhabditina</taxon>
        <taxon>Rhabditomorpha</taxon>
        <taxon>Strongyloidea</taxon>
        <taxon>Trichostrongylidae</taxon>
        <taxon>Haemonchus</taxon>
    </lineage>
</organism>
<sequence>MSTSGVISADRDAEDSTATELVKERALQEKLTETVIRLDSRDLNFIIQAGKAETPSSSHAPPATHAFKKEGFARQYHFNNDIIRNLTPLQNVEGNNLVVLEFDDISTVLNVLPEQGFMTIFDLESGCHHVRILEGHTRYLGLKWESRMFKFNQKADRASRMIDCDDWRVSDCIFEAIARKWREPQCDMFANDRNMKSDMFFPGTSVPVYQELTHPSTQTDPHGLLWLAPINMT</sequence>
<evidence type="ECO:0000313" key="2">
    <source>
        <dbReference type="Proteomes" id="UP000268014"/>
    </source>
</evidence>
<gene>
    <name evidence="1" type="ORF">HPLM_LOCUS20074</name>
</gene>
<dbReference type="EMBL" id="UZAF01021835">
    <property type="protein sequence ID" value="VDO81274.1"/>
    <property type="molecule type" value="Genomic_DNA"/>
</dbReference>
<reference evidence="1 2" key="2">
    <citation type="submission" date="2018-11" db="EMBL/GenBank/DDBJ databases">
        <authorList>
            <consortium name="Pathogen Informatics"/>
        </authorList>
    </citation>
    <scope>NUCLEOTIDE SEQUENCE [LARGE SCALE GENOMIC DNA]</scope>
    <source>
        <strain evidence="1 2">MHpl1</strain>
    </source>
</reference>
<evidence type="ECO:0000313" key="1">
    <source>
        <dbReference type="EMBL" id="VDO81274.1"/>
    </source>
</evidence>
<dbReference type="WBParaSite" id="HPLM_0002008201-mRNA-1">
    <property type="protein sequence ID" value="HPLM_0002008201-mRNA-1"/>
    <property type="gene ID" value="HPLM_0002008201"/>
</dbReference>
<accession>A0A0N4X6U0</accession>
<dbReference type="PANTHER" id="PTHR33050:SF7">
    <property type="entry name" value="RIBONUCLEASE H"/>
    <property type="match status" value="1"/>
</dbReference>
<keyword evidence="2" id="KW-1185">Reference proteome</keyword>
<dbReference type="InterPro" id="IPR052055">
    <property type="entry name" value="Hepadnavirus_pol/RT"/>
</dbReference>
<dbReference type="PANTHER" id="PTHR33050">
    <property type="entry name" value="REVERSE TRANSCRIPTASE DOMAIN-CONTAINING PROTEIN"/>
    <property type="match status" value="1"/>
</dbReference>
<evidence type="ECO:0000313" key="3">
    <source>
        <dbReference type="WBParaSite" id="HPLM_0002008201-mRNA-1"/>
    </source>
</evidence>
<dbReference type="AlphaFoldDB" id="A0A0N4X6U0"/>
<protein>
    <submittedName>
        <fullName evidence="3">Methyltransf_21 domain-containing protein</fullName>
    </submittedName>
</protein>
<proteinExistence type="predicted"/>